<evidence type="ECO:0000256" key="1">
    <source>
        <dbReference type="SAM" id="SignalP"/>
    </source>
</evidence>
<comment type="caution">
    <text evidence="3">The sequence shown here is derived from an EMBL/GenBank/DDBJ whole genome shotgun (WGS) entry which is preliminary data.</text>
</comment>
<keyword evidence="1" id="KW-0732">Signal</keyword>
<feature type="domain" description="MIB/HERC2" evidence="2">
    <location>
        <begin position="133"/>
        <end position="202"/>
    </location>
</feature>
<protein>
    <recommendedName>
        <fullName evidence="2">MIB/HERC2 domain-containing protein</fullName>
    </recommendedName>
</protein>
<proteinExistence type="predicted"/>
<dbReference type="AlphaFoldDB" id="A0ABD3V9B9"/>
<dbReference type="InterPro" id="IPR037252">
    <property type="entry name" value="Mib_Herc2_sf"/>
</dbReference>
<dbReference type="Proteomes" id="UP001634394">
    <property type="component" value="Unassembled WGS sequence"/>
</dbReference>
<organism evidence="3 4">
    <name type="scientific">Sinanodonta woodiana</name>
    <name type="common">Chinese pond mussel</name>
    <name type="synonym">Anodonta woodiana</name>
    <dbReference type="NCBI Taxonomy" id="1069815"/>
    <lineage>
        <taxon>Eukaryota</taxon>
        <taxon>Metazoa</taxon>
        <taxon>Spiralia</taxon>
        <taxon>Lophotrochozoa</taxon>
        <taxon>Mollusca</taxon>
        <taxon>Bivalvia</taxon>
        <taxon>Autobranchia</taxon>
        <taxon>Heteroconchia</taxon>
        <taxon>Palaeoheterodonta</taxon>
        <taxon>Unionida</taxon>
        <taxon>Unionoidea</taxon>
        <taxon>Unionidae</taxon>
        <taxon>Unioninae</taxon>
        <taxon>Sinanodonta</taxon>
    </lineage>
</organism>
<dbReference type="EMBL" id="JBJQND010000013">
    <property type="protein sequence ID" value="KAL3858179.1"/>
    <property type="molecule type" value="Genomic_DNA"/>
</dbReference>
<dbReference type="Pfam" id="PF00024">
    <property type="entry name" value="PAN_1"/>
    <property type="match status" value="1"/>
</dbReference>
<dbReference type="Gene3D" id="2.30.30.40">
    <property type="entry name" value="SH3 Domains"/>
    <property type="match status" value="1"/>
</dbReference>
<dbReference type="InterPro" id="IPR003609">
    <property type="entry name" value="Pan_app"/>
</dbReference>
<dbReference type="SUPFAM" id="SSF159034">
    <property type="entry name" value="Mib/herc2 domain-like"/>
    <property type="match status" value="1"/>
</dbReference>
<sequence>MMSQHIVIIVISLFICLPNGSGDLTRNYRQNLARAHVYKISDSDIDMTIVLKSGSARSFLHCVELCVSNTFCQSVYYRKETRACQINSGRLANYIMAPTYVSTGNTLYLDFIGYIVTTTTTTTSTTTKTPGQTTTANPATISVGDRVIRGPTWAWNTQDGYPGCPGTVTRLDSGYWWGVTWDSGGSNTYRMGGGFQDLIIIG</sequence>
<reference evidence="3 4" key="1">
    <citation type="submission" date="2024-11" db="EMBL/GenBank/DDBJ databases">
        <title>Chromosome-level genome assembly of the freshwater bivalve Anodonta woodiana.</title>
        <authorList>
            <person name="Chen X."/>
        </authorList>
    </citation>
    <scope>NUCLEOTIDE SEQUENCE [LARGE SCALE GENOMIC DNA]</scope>
    <source>
        <strain evidence="3">MN2024</strain>
        <tissue evidence="3">Gills</tissue>
    </source>
</reference>
<gene>
    <name evidence="3" type="ORF">ACJMK2_012784</name>
</gene>
<name>A0ABD3V9B9_SINWO</name>
<dbReference type="InterPro" id="IPR010606">
    <property type="entry name" value="Mib_Herc2"/>
</dbReference>
<dbReference type="SUPFAM" id="SSF57414">
    <property type="entry name" value="Hairpin loop containing domain-like"/>
    <property type="match status" value="1"/>
</dbReference>
<feature type="signal peptide" evidence="1">
    <location>
        <begin position="1"/>
        <end position="22"/>
    </location>
</feature>
<accession>A0ABD3V9B9</accession>
<evidence type="ECO:0000313" key="3">
    <source>
        <dbReference type="EMBL" id="KAL3858179.1"/>
    </source>
</evidence>
<evidence type="ECO:0000313" key="4">
    <source>
        <dbReference type="Proteomes" id="UP001634394"/>
    </source>
</evidence>
<keyword evidence="4" id="KW-1185">Reference proteome</keyword>
<dbReference type="PROSITE" id="PS51416">
    <property type="entry name" value="MIB_HERC2"/>
    <property type="match status" value="1"/>
</dbReference>
<evidence type="ECO:0000259" key="2">
    <source>
        <dbReference type="PROSITE" id="PS51416"/>
    </source>
</evidence>
<dbReference type="Pfam" id="PF06701">
    <property type="entry name" value="MIB_HERC2"/>
    <property type="match status" value="1"/>
</dbReference>
<feature type="chain" id="PRO_5044769537" description="MIB/HERC2 domain-containing protein" evidence="1">
    <location>
        <begin position="23"/>
        <end position="202"/>
    </location>
</feature>